<comment type="caution">
    <text evidence="2">The sequence shown here is derived from an EMBL/GenBank/DDBJ whole genome shotgun (WGS) entry which is preliminary data.</text>
</comment>
<keyword evidence="2" id="KW-0808">Transferase</keyword>
<evidence type="ECO:0000313" key="2">
    <source>
        <dbReference type="EMBL" id="MFC3968821.1"/>
    </source>
</evidence>
<sequence length="154" mass="17034">MPFEPPIIQLCPVTADLVPKLLDLRLRPDQVRMVASVNDSLEEAETDEDARPRAILHDGEPVGFLMYDATSAGDVAQLYRFIIDEWQQGKGFGRAALSAVIAEIRREPHVSKISICYEPENMAARQLYLSAGFVEQGLDEDGEMIAHLALPPSS</sequence>
<dbReference type="RefSeq" id="WP_247259484.1">
    <property type="nucleotide sequence ID" value="NZ_JALJQZ010000003.1"/>
</dbReference>
<evidence type="ECO:0000259" key="1">
    <source>
        <dbReference type="PROSITE" id="PS51186"/>
    </source>
</evidence>
<keyword evidence="2" id="KW-0012">Acyltransferase</keyword>
<dbReference type="Pfam" id="PF00583">
    <property type="entry name" value="Acetyltransf_1"/>
    <property type="match status" value="1"/>
</dbReference>
<organism evidence="2 3">
    <name type="scientific">Rhizobium lemnae</name>
    <dbReference type="NCBI Taxonomy" id="1214924"/>
    <lineage>
        <taxon>Bacteria</taxon>
        <taxon>Pseudomonadati</taxon>
        <taxon>Pseudomonadota</taxon>
        <taxon>Alphaproteobacteria</taxon>
        <taxon>Hyphomicrobiales</taxon>
        <taxon>Rhizobiaceae</taxon>
        <taxon>Rhizobium/Agrobacterium group</taxon>
        <taxon>Rhizobium</taxon>
    </lineage>
</organism>
<gene>
    <name evidence="2" type="ORF">ACFOVS_11895</name>
</gene>
<feature type="domain" description="N-acetyltransferase" evidence="1">
    <location>
        <begin position="8"/>
        <end position="154"/>
    </location>
</feature>
<evidence type="ECO:0000313" key="3">
    <source>
        <dbReference type="Proteomes" id="UP001595697"/>
    </source>
</evidence>
<dbReference type="PROSITE" id="PS51186">
    <property type="entry name" value="GNAT"/>
    <property type="match status" value="1"/>
</dbReference>
<dbReference type="SUPFAM" id="SSF55729">
    <property type="entry name" value="Acyl-CoA N-acyltransferases (Nat)"/>
    <property type="match status" value="1"/>
</dbReference>
<keyword evidence="3" id="KW-1185">Reference proteome</keyword>
<dbReference type="InterPro" id="IPR016181">
    <property type="entry name" value="Acyl_CoA_acyltransferase"/>
</dbReference>
<dbReference type="EC" id="2.3.-.-" evidence="2"/>
<dbReference type="GO" id="GO:0016746">
    <property type="term" value="F:acyltransferase activity"/>
    <property type="evidence" value="ECO:0007669"/>
    <property type="project" value="UniProtKB-KW"/>
</dbReference>
<dbReference type="CDD" id="cd04301">
    <property type="entry name" value="NAT_SF"/>
    <property type="match status" value="1"/>
</dbReference>
<dbReference type="EMBL" id="JBHSBD010000049">
    <property type="protein sequence ID" value="MFC3968821.1"/>
    <property type="molecule type" value="Genomic_DNA"/>
</dbReference>
<proteinExistence type="predicted"/>
<dbReference type="InterPro" id="IPR000182">
    <property type="entry name" value="GNAT_dom"/>
</dbReference>
<dbReference type="Proteomes" id="UP001595697">
    <property type="component" value="Unassembled WGS sequence"/>
</dbReference>
<reference evidence="3" key="1">
    <citation type="journal article" date="2019" name="Int. J. Syst. Evol. Microbiol.">
        <title>The Global Catalogue of Microorganisms (GCM) 10K type strain sequencing project: providing services to taxonomists for standard genome sequencing and annotation.</title>
        <authorList>
            <consortium name="The Broad Institute Genomics Platform"/>
            <consortium name="The Broad Institute Genome Sequencing Center for Infectious Disease"/>
            <person name="Wu L."/>
            <person name="Ma J."/>
        </authorList>
    </citation>
    <scope>NUCLEOTIDE SEQUENCE [LARGE SCALE GENOMIC DNA]</scope>
    <source>
        <strain evidence="3">TBRC 5781</strain>
    </source>
</reference>
<accession>A0ABV8E8N4</accession>
<name>A0ABV8E8N4_9HYPH</name>
<dbReference type="Gene3D" id="3.40.630.30">
    <property type="match status" value="1"/>
</dbReference>
<protein>
    <submittedName>
        <fullName evidence="2">GNAT family N-acetyltransferase</fullName>
        <ecNumber evidence="2">2.3.-.-</ecNumber>
    </submittedName>
</protein>